<evidence type="ECO:0000313" key="8">
    <source>
        <dbReference type="Proteomes" id="UP000609531"/>
    </source>
</evidence>
<evidence type="ECO:0000256" key="5">
    <source>
        <dbReference type="ARBA" id="ARBA00022842"/>
    </source>
</evidence>
<dbReference type="PROSITE" id="PS00723">
    <property type="entry name" value="POLYPRENYL_SYNTHASE_1"/>
    <property type="match status" value="1"/>
</dbReference>
<dbReference type="EMBL" id="JAEKJA010000026">
    <property type="protein sequence ID" value="MBJ3778273.1"/>
    <property type="molecule type" value="Genomic_DNA"/>
</dbReference>
<dbReference type="SFLD" id="SFLDS00005">
    <property type="entry name" value="Isoprenoid_Synthase_Type_I"/>
    <property type="match status" value="1"/>
</dbReference>
<gene>
    <name evidence="7" type="ORF">JCR33_21420</name>
</gene>
<dbReference type="Pfam" id="PF00348">
    <property type="entry name" value="polyprenyl_synt"/>
    <property type="match status" value="1"/>
</dbReference>
<dbReference type="AlphaFoldDB" id="A0A934MI14"/>
<evidence type="ECO:0000256" key="4">
    <source>
        <dbReference type="ARBA" id="ARBA00022723"/>
    </source>
</evidence>
<evidence type="ECO:0000256" key="2">
    <source>
        <dbReference type="ARBA" id="ARBA00006706"/>
    </source>
</evidence>
<reference evidence="7" key="1">
    <citation type="submission" date="2020-12" db="EMBL/GenBank/DDBJ databases">
        <title>Bacterial taxonomy.</title>
        <authorList>
            <person name="Pan X."/>
        </authorList>
    </citation>
    <scope>NUCLEOTIDE SEQUENCE</scope>
    <source>
        <strain evidence="7">B2012</strain>
    </source>
</reference>
<dbReference type="CDD" id="cd00685">
    <property type="entry name" value="Trans_IPPS_HT"/>
    <property type="match status" value="1"/>
</dbReference>
<dbReference type="GO" id="GO:0046872">
    <property type="term" value="F:metal ion binding"/>
    <property type="evidence" value="ECO:0007669"/>
    <property type="project" value="UniProtKB-KW"/>
</dbReference>
<comment type="cofactor">
    <cofactor evidence="1">
        <name>Mg(2+)</name>
        <dbReference type="ChEBI" id="CHEBI:18420"/>
    </cofactor>
</comment>
<keyword evidence="4" id="KW-0479">Metal-binding</keyword>
<dbReference type="Gene3D" id="1.10.600.10">
    <property type="entry name" value="Farnesyl Diphosphate Synthase"/>
    <property type="match status" value="1"/>
</dbReference>
<proteinExistence type="inferred from homology"/>
<dbReference type="InterPro" id="IPR008949">
    <property type="entry name" value="Isoprenoid_synthase_dom_sf"/>
</dbReference>
<accession>A0A934MI14</accession>
<dbReference type="InterPro" id="IPR000092">
    <property type="entry name" value="Polyprenyl_synt"/>
</dbReference>
<dbReference type="Proteomes" id="UP000609531">
    <property type="component" value="Unassembled WGS sequence"/>
</dbReference>
<name>A0A934MI14_9HYPH</name>
<dbReference type="GO" id="GO:0004659">
    <property type="term" value="F:prenyltransferase activity"/>
    <property type="evidence" value="ECO:0007669"/>
    <property type="project" value="InterPro"/>
</dbReference>
<organism evidence="7 8">
    <name type="scientific">Acuticoccus mangrovi</name>
    <dbReference type="NCBI Taxonomy" id="2796142"/>
    <lineage>
        <taxon>Bacteria</taxon>
        <taxon>Pseudomonadati</taxon>
        <taxon>Pseudomonadota</taxon>
        <taxon>Alphaproteobacteria</taxon>
        <taxon>Hyphomicrobiales</taxon>
        <taxon>Amorphaceae</taxon>
        <taxon>Acuticoccus</taxon>
    </lineage>
</organism>
<evidence type="ECO:0000256" key="3">
    <source>
        <dbReference type="ARBA" id="ARBA00022679"/>
    </source>
</evidence>
<keyword evidence="5" id="KW-0460">Magnesium</keyword>
<sequence length="363" mass="38462">MARAAPAVLAGPAARAYGPAHDRQRPAIVTAPLSAERPTAASIDRLVQSVADRMGKVNALILEHVGSDVTMIPEVANHLISSGGKRIRPMLTLGTAALFDYRGDGDVMLATAVEYMHTATLLHDDVVDDSGMRRGKPAARMIWGNQASVLVGDFLLGQAFKLMVEVGSLDALDVFSRAAATISEGEVRQLAGAKDLSVGEDHYMAVIEAKTAALFAAATAAGPILAGAPEHRPALYSYGRHLGLAFQLIDDVLDFSGDAEALGKNVGDDLREGKATLPVLLAYARGDADDRAFWERCIERGEVADEDVAAAARRVEETGALADARDRAYGFAEKAVADLRSVPARPMRTALEEVVGFAVARLH</sequence>
<evidence type="ECO:0000256" key="1">
    <source>
        <dbReference type="ARBA" id="ARBA00001946"/>
    </source>
</evidence>
<keyword evidence="8" id="KW-1185">Reference proteome</keyword>
<comment type="caution">
    <text evidence="7">The sequence shown here is derived from an EMBL/GenBank/DDBJ whole genome shotgun (WGS) entry which is preliminary data.</text>
</comment>
<protein>
    <submittedName>
        <fullName evidence="7">Polyprenyl synthetase family protein</fullName>
    </submittedName>
</protein>
<dbReference type="PANTHER" id="PTHR12001:SF69">
    <property type="entry name" value="ALL TRANS-POLYPRENYL-DIPHOSPHATE SYNTHASE PDSS1"/>
    <property type="match status" value="1"/>
</dbReference>
<dbReference type="SUPFAM" id="SSF48576">
    <property type="entry name" value="Terpenoid synthases"/>
    <property type="match status" value="1"/>
</dbReference>
<dbReference type="PANTHER" id="PTHR12001">
    <property type="entry name" value="GERANYLGERANYL PYROPHOSPHATE SYNTHASE"/>
    <property type="match status" value="1"/>
</dbReference>
<dbReference type="InterPro" id="IPR033749">
    <property type="entry name" value="Polyprenyl_synt_CS"/>
</dbReference>
<dbReference type="PROSITE" id="PS00444">
    <property type="entry name" value="POLYPRENYL_SYNTHASE_2"/>
    <property type="match status" value="1"/>
</dbReference>
<evidence type="ECO:0000256" key="6">
    <source>
        <dbReference type="RuleBase" id="RU004466"/>
    </source>
</evidence>
<comment type="similarity">
    <text evidence="2 6">Belongs to the FPP/GGPP synthase family.</text>
</comment>
<dbReference type="GO" id="GO:0008299">
    <property type="term" value="P:isoprenoid biosynthetic process"/>
    <property type="evidence" value="ECO:0007669"/>
    <property type="project" value="InterPro"/>
</dbReference>
<keyword evidence="3 6" id="KW-0808">Transferase</keyword>
<evidence type="ECO:0000313" key="7">
    <source>
        <dbReference type="EMBL" id="MBJ3778273.1"/>
    </source>
</evidence>